<feature type="transmembrane region" description="Helical" evidence="9">
    <location>
        <begin position="923"/>
        <end position="946"/>
    </location>
</feature>
<evidence type="ECO:0000256" key="3">
    <source>
        <dbReference type="ARBA" id="ARBA00022448"/>
    </source>
</evidence>
<dbReference type="InterPro" id="IPR004764">
    <property type="entry name" value="MdtF-like"/>
</dbReference>
<keyword evidence="7 9" id="KW-1133">Transmembrane helix</keyword>
<evidence type="ECO:0000256" key="4">
    <source>
        <dbReference type="ARBA" id="ARBA00022475"/>
    </source>
</evidence>
<dbReference type="FunFam" id="3.30.2090.10:FF:000002">
    <property type="entry name" value="Efflux pump membrane transporter"/>
    <property type="match status" value="1"/>
</dbReference>
<keyword evidence="6 9" id="KW-0812">Transmembrane</keyword>
<dbReference type="AlphaFoldDB" id="A0A653KSN8"/>
<dbReference type="Gene3D" id="3.30.70.1320">
    <property type="entry name" value="Multidrug efflux transporter AcrB pore domain like"/>
    <property type="match status" value="1"/>
</dbReference>
<dbReference type="Gene3D" id="3.30.70.1430">
    <property type="entry name" value="Multidrug efflux transporter AcrB pore domain"/>
    <property type="match status" value="2"/>
</dbReference>
<protein>
    <recommendedName>
        <fullName evidence="9">Efflux pump membrane transporter</fullName>
    </recommendedName>
</protein>
<feature type="transmembrane region" description="Helical" evidence="9">
    <location>
        <begin position="366"/>
        <end position="390"/>
    </location>
</feature>
<proteinExistence type="inferred from homology"/>
<name>A0A653KSN8_AERVE</name>
<dbReference type="InterPro" id="IPR001036">
    <property type="entry name" value="Acrflvin-R"/>
</dbReference>
<dbReference type="GO" id="GO:0042910">
    <property type="term" value="F:xenobiotic transmembrane transporter activity"/>
    <property type="evidence" value="ECO:0007669"/>
    <property type="project" value="TreeGrafter"/>
</dbReference>
<evidence type="ECO:0000256" key="9">
    <source>
        <dbReference type="RuleBase" id="RU364070"/>
    </source>
</evidence>
<dbReference type="InterPro" id="IPR027463">
    <property type="entry name" value="AcrB_DN_DC_subdom"/>
</dbReference>
<evidence type="ECO:0000256" key="1">
    <source>
        <dbReference type="ARBA" id="ARBA00004429"/>
    </source>
</evidence>
<evidence type="ECO:0000256" key="5">
    <source>
        <dbReference type="ARBA" id="ARBA00022519"/>
    </source>
</evidence>
<keyword evidence="3 9" id="KW-0813">Transport</keyword>
<feature type="transmembrane region" description="Helical" evidence="9">
    <location>
        <begin position="470"/>
        <end position="497"/>
    </location>
</feature>
<dbReference type="PANTHER" id="PTHR32063">
    <property type="match status" value="1"/>
</dbReference>
<dbReference type="PRINTS" id="PR00702">
    <property type="entry name" value="ACRIFLAVINRP"/>
</dbReference>
<organism evidence="10 11">
    <name type="scientific">Aeromonas veronii</name>
    <dbReference type="NCBI Taxonomy" id="654"/>
    <lineage>
        <taxon>Bacteria</taxon>
        <taxon>Pseudomonadati</taxon>
        <taxon>Pseudomonadota</taxon>
        <taxon>Gammaproteobacteria</taxon>
        <taxon>Aeromonadales</taxon>
        <taxon>Aeromonadaceae</taxon>
        <taxon>Aeromonas</taxon>
    </lineage>
</organism>
<dbReference type="NCBIfam" id="NF000282">
    <property type="entry name" value="RND_permease_1"/>
    <property type="match status" value="1"/>
</dbReference>
<dbReference type="SUPFAM" id="SSF82714">
    <property type="entry name" value="Multidrug efflux transporter AcrB TolC docking domain, DN and DC subdomains"/>
    <property type="match status" value="2"/>
</dbReference>
<dbReference type="GO" id="GO:0015562">
    <property type="term" value="F:efflux transmembrane transporter activity"/>
    <property type="evidence" value="ECO:0007669"/>
    <property type="project" value="InterPro"/>
</dbReference>
<dbReference type="Gene3D" id="3.30.2090.10">
    <property type="entry name" value="Multidrug efflux transporter AcrB TolC docking domain, DN and DC subdomains"/>
    <property type="match status" value="2"/>
</dbReference>
<dbReference type="Proteomes" id="UP000439123">
    <property type="component" value="Unassembled WGS sequence"/>
</dbReference>
<comment type="caution">
    <text evidence="9">Lacks conserved residue(s) required for the propagation of feature annotation.</text>
</comment>
<sequence length="1049" mass="113674">MARFFIDRPIFAWVIALVIMLAGSLAIIKLPVAQYPSIAPPAVGISASYPGASAKTVEDSVTQIIEQNMTGLDHLLYMSSQSDSAGRVSVTLTFQPGTDPDIAQVQVQNKLQQAMSLLPQEVQQQGIRVQKTSSSFLMVAAFISSDGSMNNDDLADYVVSNIKEPLSRLDGVGDITLFGSQYSMRVWLDPNKLNRVQMTPGDVQAAIKAQNAQVAFGKLGGTPSVEDQQFTATIMGQTRLSTVEQFNDILLRVNQDGSKVRLKDVARVELAGESYDADALYNGQSTAAVAIKLATGANALDTAEKVRAKLNELSDYFPANMEIVYPYDTTPFVKISIEEVVQTLIEAIFLVFCVMYLFLQNFRATLIPTIAVPVVLLGTFGVMAAFGFSINTLTMFGMVLAIGLLVDDAIVVVENVERLMSEEDLSPLEATRKSMTQITGALVGIALVLSAVFVPMAFFGGSTGAIYRQFSLTIVSAMVLSVLVALILTPALCATLLKPMKHGEFGAKRGFFGWFNRAFDAGTNRYQSGVRKVIKQGVRYSLIYGAMLAVLAVLFMRMPTSFLPEEDQGVIMSMVQLPVGATKQRTEVVLADMRDYFLKNEKDNVDSVLTVSGFSFAGSGQNAGMAFIKLKDWSERKSPDRSANAIIGRAMGYLFSIKEAQVFAFNLPPIPELGTATGFDFFLQDRGGIGHDKLMAARNQLLGMAAQDPTLVRVRPNGMEDTPQLDIKIDYEKALAQGLSIADINNTLATAWGSSYVNDFVDRGRIKKVYMQADAPFRMNPEDLKLWYVRNSAGQMVPFSAFARTEWSFGSPRLERYNGVPAMEIVGEAAPGKSTGDAMAAIEQMVKQLPEGVGIEWTGLSFQERQAGSQAPALYAISLLVVFLCLAALYESWSIPFSVMLVVPLGVLGAIVAATLRGLENDVYFQVGLLTTIGLSAKNAILIVEFAKELYDKGMSLGEAVVEAARLRLRPILMTSLAFILGVLPLVISSGAGASSRNAIGTGVMGGMISATVLAIFFVPLFFVLVMRYFTSHKSKEARMAAAVESKGD</sequence>
<dbReference type="NCBIfam" id="TIGR00915">
    <property type="entry name" value="2A0602"/>
    <property type="match status" value="1"/>
</dbReference>
<dbReference type="SUPFAM" id="SSF82693">
    <property type="entry name" value="Multidrug efflux transporter AcrB pore domain, PN1, PN2, PC1 and PC2 subdomains"/>
    <property type="match status" value="4"/>
</dbReference>
<dbReference type="GO" id="GO:0009636">
    <property type="term" value="P:response to toxic substance"/>
    <property type="evidence" value="ECO:0007669"/>
    <property type="project" value="UniProtKB-ARBA"/>
</dbReference>
<gene>
    <name evidence="10" type="ORF">AERO8C_130018</name>
</gene>
<dbReference type="Gene3D" id="1.20.1640.10">
    <property type="entry name" value="Multidrug efflux transporter AcrB transmembrane domain"/>
    <property type="match status" value="2"/>
</dbReference>
<dbReference type="EMBL" id="CABWLC010000005">
    <property type="protein sequence ID" value="VXA82431.1"/>
    <property type="molecule type" value="Genomic_DNA"/>
</dbReference>
<evidence type="ECO:0000256" key="7">
    <source>
        <dbReference type="ARBA" id="ARBA00022989"/>
    </source>
</evidence>
<dbReference type="GO" id="GO:0005886">
    <property type="term" value="C:plasma membrane"/>
    <property type="evidence" value="ECO:0007669"/>
    <property type="project" value="UniProtKB-SubCell"/>
</dbReference>
<comment type="subcellular location">
    <subcellularLocation>
        <location evidence="1 9">Cell inner membrane</location>
        <topology evidence="1 9">Multi-pass membrane protein</topology>
    </subcellularLocation>
</comment>
<dbReference type="SUPFAM" id="SSF82866">
    <property type="entry name" value="Multidrug efflux transporter AcrB transmembrane domain"/>
    <property type="match status" value="2"/>
</dbReference>
<evidence type="ECO:0000256" key="6">
    <source>
        <dbReference type="ARBA" id="ARBA00022692"/>
    </source>
</evidence>
<feature type="transmembrane region" description="Helical" evidence="9">
    <location>
        <begin position="1008"/>
        <end position="1030"/>
    </location>
</feature>
<dbReference type="FunFam" id="3.30.70.1430:FF:000001">
    <property type="entry name" value="Efflux pump membrane transporter"/>
    <property type="match status" value="1"/>
</dbReference>
<dbReference type="Gene3D" id="3.30.70.1440">
    <property type="entry name" value="Multidrug efflux transporter AcrB pore domain"/>
    <property type="match status" value="1"/>
</dbReference>
<feature type="transmembrane region" description="Helical" evidence="9">
    <location>
        <begin position="897"/>
        <end position="917"/>
    </location>
</feature>
<dbReference type="FunFam" id="3.30.70.1430:FF:000002">
    <property type="entry name" value="Efflux pump membrane transporter"/>
    <property type="match status" value="1"/>
</dbReference>
<dbReference type="FunFam" id="1.20.1640.10:FF:000001">
    <property type="entry name" value="Efflux pump membrane transporter"/>
    <property type="match status" value="1"/>
</dbReference>
<dbReference type="Pfam" id="PF00873">
    <property type="entry name" value="ACR_tran"/>
    <property type="match status" value="1"/>
</dbReference>
<feature type="transmembrane region" description="Helical" evidence="9">
    <location>
        <begin position="873"/>
        <end position="890"/>
    </location>
</feature>
<feature type="transmembrane region" description="Helical" evidence="9">
    <location>
        <begin position="396"/>
        <end position="416"/>
    </location>
</feature>
<dbReference type="FunFam" id="1.20.1640.10:FF:000002">
    <property type="entry name" value="Efflux pump membrane transporter"/>
    <property type="match status" value="1"/>
</dbReference>
<feature type="transmembrane region" description="Helical" evidence="9">
    <location>
        <begin position="340"/>
        <end position="359"/>
    </location>
</feature>
<evidence type="ECO:0000256" key="8">
    <source>
        <dbReference type="ARBA" id="ARBA00023136"/>
    </source>
</evidence>
<keyword evidence="8 9" id="KW-0472">Membrane</keyword>
<keyword evidence="5 9" id="KW-0997">Cell inner membrane</keyword>
<dbReference type="FunFam" id="3.30.2090.10:FF:000001">
    <property type="entry name" value="Efflux pump membrane transporter"/>
    <property type="match status" value="1"/>
</dbReference>
<accession>A0A653KSN8</accession>
<comment type="similarity">
    <text evidence="2 9">Belongs to the resistance-nodulation-cell division (RND) (TC 2.A.6) family.</text>
</comment>
<feature type="transmembrane region" description="Helical" evidence="9">
    <location>
        <begin position="541"/>
        <end position="558"/>
    </location>
</feature>
<keyword evidence="4" id="KW-1003">Cell membrane</keyword>
<reference evidence="10 11" key="1">
    <citation type="submission" date="2019-10" db="EMBL/GenBank/DDBJ databases">
        <authorList>
            <person name="Karimi E."/>
        </authorList>
    </citation>
    <scope>NUCLEOTIDE SEQUENCE [LARGE SCALE GENOMIC DNA]</scope>
    <source>
        <strain evidence="10">Aeromonas sp. 8C</strain>
    </source>
</reference>
<evidence type="ECO:0000313" key="10">
    <source>
        <dbReference type="EMBL" id="VXA82431.1"/>
    </source>
</evidence>
<dbReference type="RefSeq" id="WP_159158473.1">
    <property type="nucleotide sequence ID" value="NZ_LR732798.1"/>
</dbReference>
<feature type="transmembrane region" description="Helical" evidence="9">
    <location>
        <begin position="967"/>
        <end position="988"/>
    </location>
</feature>
<evidence type="ECO:0000313" key="11">
    <source>
        <dbReference type="Proteomes" id="UP000439123"/>
    </source>
</evidence>
<dbReference type="PANTHER" id="PTHR32063:SF13">
    <property type="entry name" value="MULTIDRUG EFFLUX PUMP SUBUNIT ACRB-RELATED"/>
    <property type="match status" value="1"/>
</dbReference>
<evidence type="ECO:0000256" key="2">
    <source>
        <dbReference type="ARBA" id="ARBA00010942"/>
    </source>
</evidence>
<feature type="transmembrane region" description="Helical" evidence="9">
    <location>
        <begin position="437"/>
        <end position="458"/>
    </location>
</feature>